<dbReference type="Pfam" id="PF13432">
    <property type="entry name" value="TPR_16"/>
    <property type="match status" value="3"/>
</dbReference>
<dbReference type="SUPFAM" id="SSF81901">
    <property type="entry name" value="HCP-like"/>
    <property type="match status" value="1"/>
</dbReference>
<evidence type="ECO:0000313" key="3">
    <source>
        <dbReference type="Proteomes" id="UP000305131"/>
    </source>
</evidence>
<dbReference type="SMART" id="SM00028">
    <property type="entry name" value="TPR"/>
    <property type="match status" value="9"/>
</dbReference>
<organism evidence="2 3">
    <name type="scientific">Xanthobacter autotrophicus</name>
    <dbReference type="NCBI Taxonomy" id="280"/>
    <lineage>
        <taxon>Bacteria</taxon>
        <taxon>Pseudomonadati</taxon>
        <taxon>Pseudomonadota</taxon>
        <taxon>Alphaproteobacteria</taxon>
        <taxon>Hyphomicrobiales</taxon>
        <taxon>Xanthobacteraceae</taxon>
        <taxon>Xanthobacter</taxon>
    </lineage>
</organism>
<proteinExistence type="predicted"/>
<dbReference type="InterPro" id="IPR019734">
    <property type="entry name" value="TPR_rpt"/>
</dbReference>
<evidence type="ECO:0000313" key="2">
    <source>
        <dbReference type="EMBL" id="TLX41805.1"/>
    </source>
</evidence>
<accession>A0A6C1KC18</accession>
<dbReference type="EMBL" id="VAUP01000035">
    <property type="protein sequence ID" value="TLX41805.1"/>
    <property type="molecule type" value="Genomic_DNA"/>
</dbReference>
<name>A0A6C1KC18_XANAU</name>
<dbReference type="Pfam" id="PF14559">
    <property type="entry name" value="TPR_19"/>
    <property type="match status" value="1"/>
</dbReference>
<dbReference type="AlphaFoldDB" id="A0A6C1KC18"/>
<protein>
    <submittedName>
        <fullName evidence="2">Tetratricopeptide repeat protein</fullName>
    </submittedName>
</protein>
<dbReference type="Proteomes" id="UP000305131">
    <property type="component" value="Unassembled WGS sequence"/>
</dbReference>
<reference evidence="2 3" key="1">
    <citation type="submission" date="2019-05" db="EMBL/GenBank/DDBJ databases">
        <authorList>
            <person name="Zhou X."/>
        </authorList>
    </citation>
    <scope>NUCLEOTIDE SEQUENCE [LARGE SCALE GENOMIC DNA]</scope>
    <source>
        <strain evidence="2 3">DSM 432</strain>
    </source>
</reference>
<feature type="domain" description="Bacteriophage N4 adsorption protein A C-terminal" evidence="1">
    <location>
        <begin position="982"/>
        <end position="1153"/>
    </location>
</feature>
<dbReference type="InterPro" id="IPR011990">
    <property type="entry name" value="TPR-like_helical_dom_sf"/>
</dbReference>
<dbReference type="InterPro" id="IPR025137">
    <property type="entry name" value="NfrA_C"/>
</dbReference>
<dbReference type="Pfam" id="PF13283">
    <property type="entry name" value="NfrA_C"/>
    <property type="match status" value="1"/>
</dbReference>
<comment type="caution">
    <text evidence="2">The sequence shown here is derived from an EMBL/GenBank/DDBJ whole genome shotgun (WGS) entry which is preliminary data.</text>
</comment>
<dbReference type="Gene3D" id="1.25.40.10">
    <property type="entry name" value="Tetratricopeptide repeat domain"/>
    <property type="match status" value="4"/>
</dbReference>
<dbReference type="PANTHER" id="PTHR12558:SF13">
    <property type="entry name" value="CELL DIVISION CYCLE PROTEIN 27 HOMOLOG"/>
    <property type="match status" value="1"/>
</dbReference>
<evidence type="ECO:0000259" key="1">
    <source>
        <dbReference type="Pfam" id="PF13283"/>
    </source>
</evidence>
<dbReference type="SUPFAM" id="SSF48452">
    <property type="entry name" value="TPR-like"/>
    <property type="match status" value="3"/>
</dbReference>
<sequence>MTTANPLRPALSSPALRDPIRLKRMALGVMLATALAAGPLAGPTPARAEPPELTGAAWAAADRAYAAQRDKKYSETVTYAREALKLRPDVARLWLLLMDALEAQDKTAEAVAAGNQAIAAGITDQTLVARVRAQSKILAQAPSLAANKALEASNPKAAVEAAKKAIALVPDDLSYRMLLVYALIADGQIEAAEKAAGEAVEVDPQSFLPRTLRGYLRERLGRIAEAEQDFDTALKDEVLSGATARDVRLVMADAAIAAGHPQRAIKLLEQVQPQDAAVAGRLRVARTQEKNPKLVPDKAFQSLPVPYQKCVDTPYGPSCSLVPATTPPGGGVSDTPGYDAALEAFNAYRDGNDALAETRIREALKDNPGNPTWRRLLVDTLERAKKFKDLDVAIRDAIAQGDTDPTLLALRAANEKRLAEPLAEQAIKELARGKAQAAVTLARQAVDRAPDALVFRIVLINALMAAGQVKEAEAAAAGAVADNPSEPLPHVLRGYLVQKLGQRDEAIREFDTALASPVLTDLEDLNFRIIASNAALAAGQAADALKLLEPLDAGKNKEIVPLHKQAEALMKAPGGPRPALVQPVVLCQPTSYGVICSVFAGQSLQVAGAGLNPAAPGYAAASAAYAAFGKRDYSTAIAEARRAVDAEPGNTTYQVLLLNALTSAGRYREAEVVANRLLAGNPRDATLLVQRANLRMRARDFSGAILDFRAALASGRLPTGQVRQVRLGLADAGLSAKQPAIALDALAPYEGEGSYEVQARFGFAYLALDDKEAALQAFTLAATRARSGQERMAMLTARIGVLSQLGRREEARQLFLSAYNSGALRGMKAVDLAVLASQAGEDDLAYEYFSEANSRWQLRGTNLINAGYAARHTYHNAEAVDYFKSAIDEAREGKLKLDPQYLFGLRREVAELTRTWGAYASVSYGAVGVAPGSYLAPPTPGANHTIGAGGEIYWRPPGIGYRDGAIFELFVRGFGTLYSDAGGPTGFDTIQGGAGARWKPFKSENLVLEVSYLFPVGQYARDDVLLRAAYSKSEGTDLRVDVDNWRAWQIYGDYNYFLMTPQTVASFEARYGHAWRLDAISDRLVLWPYLAIGGGYDTGYATPFALGAGPGATMRYWFNEDEYAAPRSYLDLTLQYRFKLAGDERAEGIFAGAFLSY</sequence>
<dbReference type="PANTHER" id="PTHR12558">
    <property type="entry name" value="CELL DIVISION CYCLE 16,23,27"/>
    <property type="match status" value="1"/>
</dbReference>
<dbReference type="OrthoDB" id="7399085at2"/>
<gene>
    <name evidence="2" type="ORF">FBQ73_16955</name>
</gene>